<accession>A0AAD7DPS5</accession>
<name>A0AAD7DPS5_MYCRO</name>
<keyword evidence="2" id="KW-1185">Reference proteome</keyword>
<protein>
    <submittedName>
        <fullName evidence="1">Uncharacterized protein</fullName>
    </submittedName>
</protein>
<comment type="caution">
    <text evidence="1">The sequence shown here is derived from an EMBL/GenBank/DDBJ whole genome shotgun (WGS) entry which is preliminary data.</text>
</comment>
<reference evidence="1" key="1">
    <citation type="submission" date="2023-03" db="EMBL/GenBank/DDBJ databases">
        <title>Massive genome expansion in bonnet fungi (Mycena s.s.) driven by repeated elements and novel gene families across ecological guilds.</title>
        <authorList>
            <consortium name="Lawrence Berkeley National Laboratory"/>
            <person name="Harder C.B."/>
            <person name="Miyauchi S."/>
            <person name="Viragh M."/>
            <person name="Kuo A."/>
            <person name="Thoen E."/>
            <person name="Andreopoulos B."/>
            <person name="Lu D."/>
            <person name="Skrede I."/>
            <person name="Drula E."/>
            <person name="Henrissat B."/>
            <person name="Morin E."/>
            <person name="Kohler A."/>
            <person name="Barry K."/>
            <person name="LaButti K."/>
            <person name="Morin E."/>
            <person name="Salamov A."/>
            <person name="Lipzen A."/>
            <person name="Mereny Z."/>
            <person name="Hegedus B."/>
            <person name="Baldrian P."/>
            <person name="Stursova M."/>
            <person name="Weitz H."/>
            <person name="Taylor A."/>
            <person name="Grigoriev I.V."/>
            <person name="Nagy L.G."/>
            <person name="Martin F."/>
            <person name="Kauserud H."/>
        </authorList>
    </citation>
    <scope>NUCLEOTIDE SEQUENCE</scope>
    <source>
        <strain evidence="1">CBHHK067</strain>
    </source>
</reference>
<organism evidence="1 2">
    <name type="scientific">Mycena rosella</name>
    <name type="common">Pink bonnet</name>
    <name type="synonym">Agaricus rosellus</name>
    <dbReference type="NCBI Taxonomy" id="1033263"/>
    <lineage>
        <taxon>Eukaryota</taxon>
        <taxon>Fungi</taxon>
        <taxon>Dikarya</taxon>
        <taxon>Basidiomycota</taxon>
        <taxon>Agaricomycotina</taxon>
        <taxon>Agaricomycetes</taxon>
        <taxon>Agaricomycetidae</taxon>
        <taxon>Agaricales</taxon>
        <taxon>Marasmiineae</taxon>
        <taxon>Mycenaceae</taxon>
        <taxon>Mycena</taxon>
    </lineage>
</organism>
<dbReference type="Proteomes" id="UP001221757">
    <property type="component" value="Unassembled WGS sequence"/>
</dbReference>
<gene>
    <name evidence="1" type="ORF">B0H17DRAFT_1198223</name>
</gene>
<dbReference type="EMBL" id="JARKIE010000035">
    <property type="protein sequence ID" value="KAJ7696308.1"/>
    <property type="molecule type" value="Genomic_DNA"/>
</dbReference>
<sequence length="138" mass="15090">MSKYYKSISPRFPQELIVADCNLTAKPQLKGLKHVPIHGILIQVNSPLSSAFDMIFVTRFVPFWRGLVSSNQLAALEMVLWLTLLQAVLDEEPSGVFTLGGMNASLFQGNIEFLPIAGLLTLSFRLLGGVSGVSLFPP</sequence>
<dbReference type="AlphaFoldDB" id="A0AAD7DPS5"/>
<evidence type="ECO:0000313" key="2">
    <source>
        <dbReference type="Proteomes" id="UP001221757"/>
    </source>
</evidence>
<evidence type="ECO:0000313" key="1">
    <source>
        <dbReference type="EMBL" id="KAJ7696308.1"/>
    </source>
</evidence>
<proteinExistence type="predicted"/>